<comment type="subcellular location">
    <subcellularLocation>
        <location evidence="1">Cell membrane</location>
        <topology evidence="1">Multi-pass membrane protein</topology>
    </subcellularLocation>
</comment>
<dbReference type="PATRIC" id="fig|1423759.3.peg.1378"/>
<evidence type="ECO:0000256" key="2">
    <source>
        <dbReference type="ARBA" id="ARBA00022448"/>
    </source>
</evidence>
<feature type="transmembrane region" description="Helical" evidence="9">
    <location>
        <begin position="356"/>
        <end position="376"/>
    </location>
</feature>
<dbReference type="GeneID" id="98311001"/>
<organism evidence="11 12">
    <name type="scientific">Liquorilactobacillus hordei DSM 19519</name>
    <dbReference type="NCBI Taxonomy" id="1423759"/>
    <lineage>
        <taxon>Bacteria</taxon>
        <taxon>Bacillati</taxon>
        <taxon>Bacillota</taxon>
        <taxon>Bacilli</taxon>
        <taxon>Lactobacillales</taxon>
        <taxon>Lactobacillaceae</taxon>
        <taxon>Liquorilactobacillus</taxon>
    </lineage>
</organism>
<comment type="function">
    <text evidence="8">The phosphoenolpyruvate-dependent sugar phosphotransferase system (PTS), a major carbohydrate active -transport system, catalyzes the phosphorylation of incoming sugar substrates concomitant with their translocation across the cell membrane.</text>
</comment>
<dbReference type="AlphaFoldDB" id="A0A0R1MBT9"/>
<dbReference type="GO" id="GO:0009401">
    <property type="term" value="P:phosphoenolpyruvate-dependent sugar phosphotransferase system"/>
    <property type="evidence" value="ECO:0007669"/>
    <property type="project" value="InterPro"/>
</dbReference>
<dbReference type="STRING" id="1423759.FC92_GL001309"/>
<evidence type="ECO:0000313" key="12">
    <source>
        <dbReference type="Proteomes" id="UP000051448"/>
    </source>
</evidence>
<dbReference type="PROSITE" id="PS51105">
    <property type="entry name" value="PTS_EIIC_TYPE_3"/>
    <property type="match status" value="1"/>
</dbReference>
<dbReference type="InterPro" id="IPR003352">
    <property type="entry name" value="PTS_EIIC"/>
</dbReference>
<dbReference type="PANTHER" id="PTHR33989:SF4">
    <property type="entry name" value="PTS SYSTEM N,N'-DIACETYLCHITOBIOSE-SPECIFIC EIIC COMPONENT"/>
    <property type="match status" value="1"/>
</dbReference>
<evidence type="ECO:0000256" key="3">
    <source>
        <dbReference type="ARBA" id="ARBA00022475"/>
    </source>
</evidence>
<evidence type="ECO:0000256" key="7">
    <source>
        <dbReference type="ARBA" id="ARBA00023136"/>
    </source>
</evidence>
<feature type="transmembrane region" description="Helical" evidence="9">
    <location>
        <begin position="30"/>
        <end position="52"/>
    </location>
</feature>
<keyword evidence="5 9" id="KW-0812">Transmembrane</keyword>
<evidence type="ECO:0000259" key="10">
    <source>
        <dbReference type="PROSITE" id="PS51105"/>
    </source>
</evidence>
<dbReference type="GO" id="GO:0005886">
    <property type="term" value="C:plasma membrane"/>
    <property type="evidence" value="ECO:0007669"/>
    <property type="project" value="UniProtKB-SubCell"/>
</dbReference>
<dbReference type="RefSeq" id="WP_258236130.1">
    <property type="nucleotide sequence ID" value="NZ_CP049303.1"/>
</dbReference>
<feature type="transmembrane region" description="Helical" evidence="9">
    <location>
        <begin position="72"/>
        <end position="97"/>
    </location>
</feature>
<feature type="transmembrane region" description="Helical" evidence="9">
    <location>
        <begin position="199"/>
        <end position="217"/>
    </location>
</feature>
<evidence type="ECO:0000256" key="9">
    <source>
        <dbReference type="SAM" id="Phobius"/>
    </source>
</evidence>
<evidence type="ECO:0000313" key="11">
    <source>
        <dbReference type="EMBL" id="KRL05566.1"/>
    </source>
</evidence>
<protein>
    <recommendedName>
        <fullName evidence="8">Permease IIC component</fullName>
    </recommendedName>
</protein>
<dbReference type="PANTHER" id="PTHR33989">
    <property type="match status" value="1"/>
</dbReference>
<dbReference type="InterPro" id="IPR004796">
    <property type="entry name" value="PTS_IIC_cello"/>
</dbReference>
<keyword evidence="2 8" id="KW-0813">Transport</keyword>
<gene>
    <name evidence="11" type="ORF">FC92_GL001309</name>
</gene>
<accession>A0A0R1MBT9</accession>
<evidence type="ECO:0000256" key="4">
    <source>
        <dbReference type="ARBA" id="ARBA00022597"/>
    </source>
</evidence>
<dbReference type="GO" id="GO:1902815">
    <property type="term" value="P:N,N'-diacetylchitobiose import"/>
    <property type="evidence" value="ECO:0007669"/>
    <property type="project" value="TreeGrafter"/>
</dbReference>
<dbReference type="GO" id="GO:0008982">
    <property type="term" value="F:protein-N(PI)-phosphohistidine-sugar phosphotransferase activity"/>
    <property type="evidence" value="ECO:0007669"/>
    <property type="project" value="UniProtKB-UniRule"/>
</dbReference>
<dbReference type="EMBL" id="AZDX01000038">
    <property type="protein sequence ID" value="KRL05566.1"/>
    <property type="molecule type" value="Genomic_DNA"/>
</dbReference>
<feature type="domain" description="PTS EIIC type-3" evidence="10">
    <location>
        <begin position="6"/>
        <end position="426"/>
    </location>
</feature>
<feature type="transmembrane region" description="Helical" evidence="9">
    <location>
        <begin position="406"/>
        <end position="429"/>
    </location>
</feature>
<proteinExistence type="predicted"/>
<name>A0A0R1MBT9_9LACO</name>
<reference evidence="11 12" key="1">
    <citation type="journal article" date="2015" name="Genome Announc.">
        <title>Expanding the biotechnology potential of lactobacilli through comparative genomics of 213 strains and associated genera.</title>
        <authorList>
            <person name="Sun Z."/>
            <person name="Harris H.M."/>
            <person name="McCann A."/>
            <person name="Guo C."/>
            <person name="Argimon S."/>
            <person name="Zhang W."/>
            <person name="Yang X."/>
            <person name="Jeffery I.B."/>
            <person name="Cooney J.C."/>
            <person name="Kagawa T.F."/>
            <person name="Liu W."/>
            <person name="Song Y."/>
            <person name="Salvetti E."/>
            <person name="Wrobel A."/>
            <person name="Rasinkangas P."/>
            <person name="Parkhill J."/>
            <person name="Rea M.C."/>
            <person name="O'Sullivan O."/>
            <person name="Ritari J."/>
            <person name="Douillard F.P."/>
            <person name="Paul Ross R."/>
            <person name="Yang R."/>
            <person name="Briner A.E."/>
            <person name="Felis G.E."/>
            <person name="de Vos W.M."/>
            <person name="Barrangou R."/>
            <person name="Klaenhammer T.R."/>
            <person name="Caufield P.W."/>
            <person name="Cui Y."/>
            <person name="Zhang H."/>
            <person name="O'Toole P.W."/>
        </authorList>
    </citation>
    <scope>NUCLEOTIDE SEQUENCE [LARGE SCALE GENOMIC DNA]</scope>
    <source>
        <strain evidence="11 12">DSM 19519</strain>
    </source>
</reference>
<evidence type="ECO:0000256" key="6">
    <source>
        <dbReference type="ARBA" id="ARBA00022989"/>
    </source>
</evidence>
<keyword evidence="7 8" id="KW-0472">Membrane</keyword>
<dbReference type="Pfam" id="PF02378">
    <property type="entry name" value="PTS_EIIC"/>
    <property type="match status" value="1"/>
</dbReference>
<sequence>MMNKRLINFLFKIDNITEHWKSLLIIRKSITILFPFILVGVYVELISDAVFHKHGFLNNIYHINQWLPGFKIFSRYFTILDLSINGVISIALTFLIAEITIQRTSKNELVAGVTAAFSFMIMNFNRGILGHTSNHETSWFLEGNLGYSGIFIAIIVGLVTGWIFNHFAVSNTDKGTGREGLFEQRLSLATQIHKTLKPALITLAFFGVFSCIVSFLIKLSANGLLSNPLEFSFTGYSLVLGSAILSLMLNNFIWLLGLIGYFDFNNINSSNMVQNLEYAIQHGSSWGAPNPISLHTLVDSFANIGGPGMALSLFIAIIWRSRDKDIQIIGKTSLLPSIFNVNQSPLVGIALLYDPLLIIPFICTPMVSIIITWSALKLNFMPPSVYPVSETTPGFLAGWLGTGGTWQAFLISIINLLAAVALYLPFVLLHNYFESMRKGGATNEV</sequence>
<evidence type="ECO:0000256" key="8">
    <source>
        <dbReference type="PIRNR" id="PIRNR006351"/>
    </source>
</evidence>
<keyword evidence="12" id="KW-1185">Reference proteome</keyword>
<feature type="transmembrane region" description="Helical" evidence="9">
    <location>
        <begin position="237"/>
        <end position="262"/>
    </location>
</feature>
<feature type="transmembrane region" description="Helical" evidence="9">
    <location>
        <begin position="109"/>
        <end position="125"/>
    </location>
</feature>
<dbReference type="InterPro" id="IPR051088">
    <property type="entry name" value="PTS_Sugar-EIIC/EIIB"/>
</dbReference>
<keyword evidence="6 9" id="KW-1133">Transmembrane helix</keyword>
<comment type="caution">
    <text evidence="11">The sequence shown here is derived from an EMBL/GenBank/DDBJ whole genome shotgun (WGS) entry which is preliminary data.</text>
</comment>
<dbReference type="InterPro" id="IPR004501">
    <property type="entry name" value="PTS_EIIC_3"/>
</dbReference>
<keyword evidence="4 8" id="KW-0762">Sugar transport</keyword>
<keyword evidence="3 8" id="KW-1003">Cell membrane</keyword>
<feature type="transmembrane region" description="Helical" evidence="9">
    <location>
        <begin position="145"/>
        <end position="164"/>
    </location>
</feature>
<dbReference type="Proteomes" id="UP000051448">
    <property type="component" value="Unassembled WGS sequence"/>
</dbReference>
<evidence type="ECO:0000256" key="1">
    <source>
        <dbReference type="ARBA" id="ARBA00004651"/>
    </source>
</evidence>
<dbReference type="PIRSF" id="PIRSF006351">
    <property type="entry name" value="PTS_EIIC-Cellobiose"/>
    <property type="match status" value="1"/>
</dbReference>
<evidence type="ECO:0000256" key="5">
    <source>
        <dbReference type="ARBA" id="ARBA00022692"/>
    </source>
</evidence>